<dbReference type="InterPro" id="IPR023401">
    <property type="entry name" value="ODC_N"/>
</dbReference>
<dbReference type="EMBL" id="AZGY01000006">
    <property type="protein sequence ID" value="KZZ97387.1"/>
    <property type="molecule type" value="Genomic_DNA"/>
</dbReference>
<feature type="compositionally biased region" description="Low complexity" evidence="2">
    <location>
        <begin position="379"/>
        <end position="390"/>
    </location>
</feature>
<dbReference type="Gene3D" id="3.30.1780.10">
    <property type="entry name" value="ornithine cyclodeaminase, domain 1"/>
    <property type="match status" value="1"/>
</dbReference>
<dbReference type="STRING" id="1081109.A0A168D5T1"/>
<dbReference type="Gene3D" id="3.40.50.720">
    <property type="entry name" value="NAD(P)-binding Rossmann-like Domain"/>
    <property type="match status" value="1"/>
</dbReference>
<sequence>MTLTVLTDRQVKEVLENLTLDDLDEFRYVLSSALHEFSNTTELANGDVYEQPHRIATQHSDTKATTLYMPSCGPEGMGCKVVSLTSSAATQDPDVKPISPTGVLNLFNPDGSPLGLVHASTLTAFRTALASACLLFRRNNVKTLTVFGSGSQAYWHVRLALLMRGSTIKHVHIINRRFSDSAGKILQDFTAVPPAIKEREGWAQTKFSMLTPTFHDFDRLQKEQIRSADVIYCCTPSRHELFDASILTSHEGRKKGRLIVAVGSYTPEMRELPEGLLHLVTKSHSKGHRHFHKHADEGGVIVVDTLEGALAEAGEVIAARISPNQMVELGELVMLHRLAIEESETDTTSSQTSLVSDPERPLDVDDRTPSMSTVFGDEPSQPASPASSTSSHHRKPSFPIPFRSRSPAPSEPESKKDDGLARWLRDGTVVFKSVGLGLMDLVVGMHLIKVANQRDVGTRIEGF</sequence>
<gene>
    <name evidence="3" type="ORF">AAL_03351</name>
</gene>
<proteinExistence type="inferred from homology"/>
<reference evidence="3 4" key="1">
    <citation type="journal article" date="2016" name="Genome Biol. Evol.">
        <title>Divergent and convergent evolution of fungal pathogenicity.</title>
        <authorList>
            <person name="Shang Y."/>
            <person name="Xiao G."/>
            <person name="Zheng P."/>
            <person name="Cen K."/>
            <person name="Zhan S."/>
            <person name="Wang C."/>
        </authorList>
    </citation>
    <scope>NUCLEOTIDE SEQUENCE [LARGE SCALE GENOMIC DNA]</scope>
    <source>
        <strain evidence="3 4">RCEF 2490</strain>
    </source>
</reference>
<dbReference type="InterPro" id="IPR036291">
    <property type="entry name" value="NAD(P)-bd_dom_sf"/>
</dbReference>
<protein>
    <submittedName>
        <fullName evidence="3">NAD(P)-binding domain protein</fullName>
    </submittedName>
</protein>
<dbReference type="Pfam" id="PF02423">
    <property type="entry name" value="OCD_Mu_crystall"/>
    <property type="match status" value="1"/>
</dbReference>
<dbReference type="SUPFAM" id="SSF51735">
    <property type="entry name" value="NAD(P)-binding Rossmann-fold domains"/>
    <property type="match status" value="1"/>
</dbReference>
<keyword evidence="4" id="KW-1185">Reference proteome</keyword>
<comment type="similarity">
    <text evidence="1">Belongs to the ornithine cyclodeaminase/mu-crystallin family.</text>
</comment>
<organism evidence="3 4">
    <name type="scientific">Moelleriella libera RCEF 2490</name>
    <dbReference type="NCBI Taxonomy" id="1081109"/>
    <lineage>
        <taxon>Eukaryota</taxon>
        <taxon>Fungi</taxon>
        <taxon>Dikarya</taxon>
        <taxon>Ascomycota</taxon>
        <taxon>Pezizomycotina</taxon>
        <taxon>Sordariomycetes</taxon>
        <taxon>Hypocreomycetidae</taxon>
        <taxon>Hypocreales</taxon>
        <taxon>Clavicipitaceae</taxon>
        <taxon>Moelleriella</taxon>
    </lineage>
</organism>
<feature type="region of interest" description="Disordered" evidence="2">
    <location>
        <begin position="342"/>
        <end position="419"/>
    </location>
</feature>
<dbReference type="Proteomes" id="UP000078544">
    <property type="component" value="Unassembled WGS sequence"/>
</dbReference>
<dbReference type="GO" id="GO:0005737">
    <property type="term" value="C:cytoplasm"/>
    <property type="evidence" value="ECO:0007669"/>
    <property type="project" value="TreeGrafter"/>
</dbReference>
<comment type="caution">
    <text evidence="3">The sequence shown here is derived from an EMBL/GenBank/DDBJ whole genome shotgun (WGS) entry which is preliminary data.</text>
</comment>
<name>A0A168D5T1_9HYPO</name>
<dbReference type="OrthoDB" id="41492at2759"/>
<dbReference type="AlphaFoldDB" id="A0A168D5T1"/>
<dbReference type="InterPro" id="IPR003462">
    <property type="entry name" value="ODC_Mu_crystall"/>
</dbReference>
<dbReference type="PANTHER" id="PTHR13812">
    <property type="entry name" value="KETIMINE REDUCTASE MU-CRYSTALLIN"/>
    <property type="match status" value="1"/>
</dbReference>
<dbReference type="FunFam" id="3.40.50.720:FF:000577">
    <property type="entry name" value="Proline utilization protein PrnX, putative"/>
    <property type="match status" value="1"/>
</dbReference>
<feature type="compositionally biased region" description="Basic and acidic residues" evidence="2">
    <location>
        <begin position="357"/>
        <end position="368"/>
    </location>
</feature>
<evidence type="ECO:0000256" key="2">
    <source>
        <dbReference type="SAM" id="MobiDB-lite"/>
    </source>
</evidence>
<dbReference type="PANTHER" id="PTHR13812:SF19">
    <property type="entry name" value="KETIMINE REDUCTASE MU-CRYSTALLIN"/>
    <property type="match status" value="1"/>
</dbReference>
<evidence type="ECO:0000256" key="1">
    <source>
        <dbReference type="ARBA" id="ARBA00008903"/>
    </source>
</evidence>
<evidence type="ECO:0000313" key="3">
    <source>
        <dbReference type="EMBL" id="KZZ97387.1"/>
    </source>
</evidence>
<accession>A0A168D5T1</accession>
<evidence type="ECO:0000313" key="4">
    <source>
        <dbReference type="Proteomes" id="UP000078544"/>
    </source>
</evidence>